<dbReference type="Proteomes" id="UP001628192">
    <property type="component" value="Unassembled WGS sequence"/>
</dbReference>
<dbReference type="RefSeq" id="WP_407844387.1">
    <property type="nucleotide sequence ID" value="NZ_BAAFSG010000001.1"/>
</dbReference>
<gene>
    <name evidence="1" type="ORF">Defa_11190</name>
</gene>
<evidence type="ECO:0000313" key="1">
    <source>
        <dbReference type="EMBL" id="GAB1253632.1"/>
    </source>
</evidence>
<name>A0ABQ0E7K6_9BACT</name>
<sequence>MAALVVDNKGHYNACVEDRKTFSNSGWYPEMEAEMSLAPIFEIYQRRTIPFPEDLLQGKDALPLRCKLHLGLTAAAMLFPRDPEDFAGYVAQEMAFLISEMEMMEIEFEEKSSIEFIDMPHYLYGSRTNFLQYSRWKGFSENGKGSLEERVSQGQFCGGIYFLHTVIEKPLKEVINLIIKQFYNLRDETEHRFPFTLSLDNIQNNIWPRFKDVAWLWAPLCYHSIPMNSQRIDLEDLSMVRTIFDGGQFRSSWYGFVDGALRFYQEARDNEKRAGASPPIDKNLWHFSFQLDEK</sequence>
<evidence type="ECO:0000313" key="2">
    <source>
        <dbReference type="Proteomes" id="UP001628192"/>
    </source>
</evidence>
<reference evidence="1 2" key="1">
    <citation type="journal article" date="2025" name="Int. J. Syst. Evol. Microbiol.">
        <title>Desulfovibrio falkowii sp. nov., Porphyromonas miyakawae sp. nov., Mediterraneibacter flintii sp. nov. and Owariibacterium komagatae gen. nov., sp. nov., isolated from human faeces.</title>
        <authorList>
            <person name="Hamaguchi T."/>
            <person name="Ohara M."/>
            <person name="Hisatomi A."/>
            <person name="Sekiguchi K."/>
            <person name="Takeda J.I."/>
            <person name="Ueyama J."/>
            <person name="Ito M."/>
            <person name="Nishiwaki H."/>
            <person name="Ogi T."/>
            <person name="Hirayama M."/>
            <person name="Ohkuma M."/>
            <person name="Sakamoto M."/>
            <person name="Ohno K."/>
        </authorList>
    </citation>
    <scope>NUCLEOTIDE SEQUENCE [LARGE SCALE GENOMIC DNA]</scope>
    <source>
        <strain evidence="1 2">13CB8C</strain>
    </source>
</reference>
<keyword evidence="2" id="KW-1185">Reference proteome</keyword>
<accession>A0ABQ0E7K6</accession>
<comment type="caution">
    <text evidence="1">The sequence shown here is derived from an EMBL/GenBank/DDBJ whole genome shotgun (WGS) entry which is preliminary data.</text>
</comment>
<protein>
    <submittedName>
        <fullName evidence="1">Uncharacterized protein</fullName>
    </submittedName>
</protein>
<proteinExistence type="predicted"/>
<organism evidence="1 2">
    <name type="scientific">Desulfovibrio falkowii</name>
    <dbReference type="NCBI Taxonomy" id="3136602"/>
    <lineage>
        <taxon>Bacteria</taxon>
        <taxon>Pseudomonadati</taxon>
        <taxon>Thermodesulfobacteriota</taxon>
        <taxon>Desulfovibrionia</taxon>
        <taxon>Desulfovibrionales</taxon>
        <taxon>Desulfovibrionaceae</taxon>
        <taxon>Desulfovibrio</taxon>
    </lineage>
</organism>
<dbReference type="EMBL" id="BAAFSG010000001">
    <property type="protein sequence ID" value="GAB1253632.1"/>
    <property type="molecule type" value="Genomic_DNA"/>
</dbReference>